<feature type="compositionally biased region" description="Basic and acidic residues" evidence="1">
    <location>
        <begin position="13"/>
        <end position="26"/>
    </location>
</feature>
<feature type="region of interest" description="Disordered" evidence="1">
    <location>
        <begin position="128"/>
        <end position="170"/>
    </location>
</feature>
<keyword evidence="3" id="KW-1185">Reference proteome</keyword>
<feature type="compositionally biased region" description="Low complexity" evidence="1">
    <location>
        <begin position="161"/>
        <end position="170"/>
    </location>
</feature>
<protein>
    <submittedName>
        <fullName evidence="2">Uncharacterized protein</fullName>
    </submittedName>
</protein>
<accession>A0ABN8Y1W9</accession>
<feature type="region of interest" description="Disordered" evidence="1">
    <location>
        <begin position="1"/>
        <end position="87"/>
    </location>
</feature>
<dbReference type="Proteomes" id="UP001176941">
    <property type="component" value="Chromosome 12"/>
</dbReference>
<evidence type="ECO:0000313" key="2">
    <source>
        <dbReference type="EMBL" id="CAI9155276.1"/>
    </source>
</evidence>
<reference evidence="2" key="1">
    <citation type="submission" date="2023-04" db="EMBL/GenBank/DDBJ databases">
        <authorList>
            <consortium name="ELIXIR-Norway"/>
        </authorList>
    </citation>
    <scope>NUCLEOTIDE SEQUENCE [LARGE SCALE GENOMIC DNA]</scope>
</reference>
<evidence type="ECO:0000256" key="1">
    <source>
        <dbReference type="SAM" id="MobiDB-lite"/>
    </source>
</evidence>
<feature type="non-terminal residue" evidence="2">
    <location>
        <position position="1"/>
    </location>
</feature>
<organism evidence="2 3">
    <name type="scientific">Rangifer tarandus platyrhynchus</name>
    <name type="common">Svalbard reindeer</name>
    <dbReference type="NCBI Taxonomy" id="3082113"/>
    <lineage>
        <taxon>Eukaryota</taxon>
        <taxon>Metazoa</taxon>
        <taxon>Chordata</taxon>
        <taxon>Craniata</taxon>
        <taxon>Vertebrata</taxon>
        <taxon>Euteleostomi</taxon>
        <taxon>Mammalia</taxon>
        <taxon>Eutheria</taxon>
        <taxon>Laurasiatheria</taxon>
        <taxon>Artiodactyla</taxon>
        <taxon>Ruminantia</taxon>
        <taxon>Pecora</taxon>
        <taxon>Cervidae</taxon>
        <taxon>Odocoileinae</taxon>
        <taxon>Rangifer</taxon>
    </lineage>
</organism>
<sequence length="170" mass="17590">EAARNGDWTWLYKPERGRQGCEKRSGETGADVAGDPLRTCSERSGSRNPFSGREDAAGSGPHLAASAAGAARTATAPPPRLRALLKPGDSLGKEVEASRLRGALWGLRLDRLPAVSAATTRLYAAPGAAGAESPPFLGHRSWSGPFPPADRAVGDAEKRAAAPAASSPLR</sequence>
<evidence type="ECO:0000313" key="3">
    <source>
        <dbReference type="Proteomes" id="UP001176941"/>
    </source>
</evidence>
<dbReference type="EMBL" id="OX459948">
    <property type="protein sequence ID" value="CAI9155276.1"/>
    <property type="molecule type" value="Genomic_DNA"/>
</dbReference>
<feature type="compositionally biased region" description="Low complexity" evidence="1">
    <location>
        <begin position="57"/>
        <end position="85"/>
    </location>
</feature>
<proteinExistence type="predicted"/>
<gene>
    <name evidence="2" type="ORF">MRATA1EN1_LOCUS4238</name>
</gene>
<name>A0ABN8Y1W9_RANTA</name>